<dbReference type="Proteomes" id="UP000246114">
    <property type="component" value="Unassembled WGS sequence"/>
</dbReference>
<dbReference type="GO" id="GO:0006259">
    <property type="term" value="P:DNA metabolic process"/>
    <property type="evidence" value="ECO:0007669"/>
    <property type="project" value="InterPro"/>
</dbReference>
<name>A0A316M0D8_9CLOT</name>
<dbReference type="EMBL" id="QAMZ01000053">
    <property type="protein sequence ID" value="PWL51816.1"/>
    <property type="molecule type" value="Genomic_DNA"/>
</dbReference>
<evidence type="ECO:0000313" key="1">
    <source>
        <dbReference type="EMBL" id="PWL51816.1"/>
    </source>
</evidence>
<proteinExistence type="predicted"/>
<dbReference type="InterPro" id="IPR004590">
    <property type="entry name" value="ssDNA_annealing_RecT"/>
</dbReference>
<protein>
    <submittedName>
        <fullName evidence="1">Recombinase RecT</fullName>
    </submittedName>
</protein>
<organism evidence="1 2">
    <name type="scientific">Clostridium cadaveris</name>
    <dbReference type="NCBI Taxonomy" id="1529"/>
    <lineage>
        <taxon>Bacteria</taxon>
        <taxon>Bacillati</taxon>
        <taxon>Bacillota</taxon>
        <taxon>Clostridia</taxon>
        <taxon>Eubacteriales</taxon>
        <taxon>Clostridiaceae</taxon>
        <taxon>Clostridium</taxon>
    </lineage>
</organism>
<dbReference type="InterPro" id="IPR018330">
    <property type="entry name" value="RecT_fam"/>
</dbReference>
<accession>A0A316M0D8</accession>
<comment type="caution">
    <text evidence="1">The sequence shown here is derived from an EMBL/GenBank/DDBJ whole genome shotgun (WGS) entry which is preliminary data.</text>
</comment>
<sequence>MTESKAVTVQEKNVTDKVLNRIKDLEAQGNISFPKSYSYSNALKSAYLMLSEATDKNGKPVLEVCSQASVINALLDMTIQGLSPAKKQCYFIPYGGKLQLSKSYLGNIAATKRLKGVKDVFANVIYEDDDFEYQFDLEIGVKKITKHEQKIENISLNKIKGAYAIVIRENEPNYVEVMTIEQIRNAWNQGYAKGNSGAHKNFTDEMAKKTVINRACKNFVCTSDDSDLLIDSINRTNEYEPEDIIETTKVEVKEEIKEEANKEFVDVEVQPVHEAKEQVQMDMENEVDF</sequence>
<dbReference type="GO" id="GO:0003677">
    <property type="term" value="F:DNA binding"/>
    <property type="evidence" value="ECO:0007669"/>
    <property type="project" value="InterPro"/>
</dbReference>
<dbReference type="AlphaFoldDB" id="A0A316M0D8"/>
<reference evidence="1 2" key="1">
    <citation type="submission" date="2018-03" db="EMBL/GenBank/DDBJ databases">
        <title>The uncultured portion of the human microbiome is neutrally assembled.</title>
        <authorList>
            <person name="Jeraldo P."/>
            <person name="Boardman L."/>
            <person name="White B.A."/>
            <person name="Nelson H."/>
            <person name="Goldenfeld N."/>
            <person name="Chia N."/>
        </authorList>
    </citation>
    <scope>NUCLEOTIDE SEQUENCE [LARGE SCALE GENOMIC DNA]</scope>
    <source>
        <strain evidence="1">CIM:MAG 903</strain>
    </source>
</reference>
<dbReference type="Pfam" id="PF03837">
    <property type="entry name" value="RecT"/>
    <property type="match status" value="1"/>
</dbReference>
<evidence type="ECO:0000313" key="2">
    <source>
        <dbReference type="Proteomes" id="UP000246114"/>
    </source>
</evidence>
<dbReference type="NCBIfam" id="TIGR00616">
    <property type="entry name" value="rect"/>
    <property type="match status" value="1"/>
</dbReference>
<gene>
    <name evidence="1" type="ORF">DBY38_12790</name>
</gene>